<sequence>MSKKKKSNPADINGIEEWMTQFFSDPFTNFLDQYTFRIDLFETSEEYIVEAELDQIKAEDITIEISDEHLKILISRNVKSAEHDCVERSVILPFMLEQKVIKAQFENGILEIMISKEETCKRKNCKVPIQVK</sequence>
<evidence type="ECO:0000256" key="2">
    <source>
        <dbReference type="RuleBase" id="RU003616"/>
    </source>
</evidence>
<evidence type="ECO:0000313" key="5">
    <source>
        <dbReference type="Proteomes" id="UP001589854"/>
    </source>
</evidence>
<evidence type="ECO:0000313" key="4">
    <source>
        <dbReference type="EMBL" id="MFC0274074.1"/>
    </source>
</evidence>
<organism evidence="4 5">
    <name type="scientific">Metabacillus herbersteinensis</name>
    <dbReference type="NCBI Taxonomy" id="283816"/>
    <lineage>
        <taxon>Bacteria</taxon>
        <taxon>Bacillati</taxon>
        <taxon>Bacillota</taxon>
        <taxon>Bacilli</taxon>
        <taxon>Bacillales</taxon>
        <taxon>Bacillaceae</taxon>
        <taxon>Metabacillus</taxon>
    </lineage>
</organism>
<comment type="caution">
    <text evidence="4">The sequence shown here is derived from an EMBL/GenBank/DDBJ whole genome shotgun (WGS) entry which is preliminary data.</text>
</comment>
<evidence type="ECO:0000259" key="3">
    <source>
        <dbReference type="PROSITE" id="PS01031"/>
    </source>
</evidence>
<feature type="domain" description="SHSP" evidence="3">
    <location>
        <begin position="29"/>
        <end position="132"/>
    </location>
</feature>
<protein>
    <submittedName>
        <fullName evidence="4">Hsp20/alpha crystallin family protein</fullName>
    </submittedName>
</protein>
<dbReference type="SUPFAM" id="SSF49764">
    <property type="entry name" value="HSP20-like chaperones"/>
    <property type="match status" value="1"/>
</dbReference>
<name>A0ABV6GLR9_9BACI</name>
<evidence type="ECO:0000256" key="1">
    <source>
        <dbReference type="PROSITE-ProRule" id="PRU00285"/>
    </source>
</evidence>
<dbReference type="Proteomes" id="UP001589854">
    <property type="component" value="Unassembled WGS sequence"/>
</dbReference>
<dbReference type="InterPro" id="IPR002068">
    <property type="entry name" value="A-crystallin/Hsp20_dom"/>
</dbReference>
<dbReference type="RefSeq" id="WP_378937970.1">
    <property type="nucleotide sequence ID" value="NZ_JBHLVO010000029.1"/>
</dbReference>
<dbReference type="PROSITE" id="PS01031">
    <property type="entry name" value="SHSP"/>
    <property type="match status" value="1"/>
</dbReference>
<accession>A0ABV6GLR9</accession>
<dbReference type="InterPro" id="IPR008978">
    <property type="entry name" value="HSP20-like_chaperone"/>
</dbReference>
<gene>
    <name evidence="4" type="ORF">ACFFIX_22245</name>
</gene>
<keyword evidence="5" id="KW-1185">Reference proteome</keyword>
<dbReference type="Gene3D" id="2.60.40.790">
    <property type="match status" value="1"/>
</dbReference>
<comment type="similarity">
    <text evidence="1 2">Belongs to the small heat shock protein (HSP20) family.</text>
</comment>
<dbReference type="EMBL" id="JBHLVO010000029">
    <property type="protein sequence ID" value="MFC0274074.1"/>
    <property type="molecule type" value="Genomic_DNA"/>
</dbReference>
<dbReference type="Pfam" id="PF00011">
    <property type="entry name" value="HSP20"/>
    <property type="match status" value="1"/>
</dbReference>
<dbReference type="CDD" id="cd06464">
    <property type="entry name" value="ACD_sHsps-like"/>
    <property type="match status" value="1"/>
</dbReference>
<reference evidence="4 5" key="1">
    <citation type="submission" date="2024-09" db="EMBL/GenBank/DDBJ databases">
        <authorList>
            <person name="Sun Q."/>
            <person name="Mori K."/>
        </authorList>
    </citation>
    <scope>NUCLEOTIDE SEQUENCE [LARGE SCALE GENOMIC DNA]</scope>
    <source>
        <strain evidence="4 5">CCM 7228</strain>
    </source>
</reference>
<proteinExistence type="inferred from homology"/>